<dbReference type="InterPro" id="IPR044855">
    <property type="entry name" value="CoA-Trfase_III_dom3_sf"/>
</dbReference>
<dbReference type="Proteomes" id="UP000252884">
    <property type="component" value="Unassembled WGS sequence"/>
</dbReference>
<dbReference type="EMBL" id="QPJK01000001">
    <property type="protein sequence ID" value="RCW76433.1"/>
    <property type="molecule type" value="Genomic_DNA"/>
</dbReference>
<keyword evidence="3" id="KW-1185">Reference proteome</keyword>
<evidence type="ECO:0000313" key="2">
    <source>
        <dbReference type="EMBL" id="RCW76433.1"/>
    </source>
</evidence>
<sequence length="408" mass="42719">MAGPLEGIRVLDLSAVLSGPIAAGMLADQGADVVKIESPDGDTSRRIGPRKADISAMFLAANRGKRSLVLDLKQAAAQQIVRELAQRADVLIENFRPGAMDRLGLGHAALLALNPRLVYLSISGFGQTGPNAGERAYDAVIQAVSGISASHRNQVSGDPQVLAAALCDKLTALTAAQAICAALLARARTGVGQWVELAMLDAAVSFQWPDAMYNHVWLDDAPPASPEFGVSQKPWKTSDGYAVASGPQPVEFAAVCAGFGRPELANDPRFASVDARFRNAAALREELDPSAAAIDTATMLQRMRAHNAPVGRVNERHEVLADPQVLHNGTLVEVDHGALGRARLPRSPARFNGTPAGGPGPAPHLGQHAADVLGELGHGAAQQNAWREAGVLGPAPVFPKSSVPTTPR</sequence>
<dbReference type="SUPFAM" id="SSF89796">
    <property type="entry name" value="CoA-transferase family III (CaiB/BaiF)"/>
    <property type="match status" value="1"/>
</dbReference>
<dbReference type="AlphaFoldDB" id="A0A368Y846"/>
<dbReference type="PANTHER" id="PTHR48207">
    <property type="entry name" value="SUCCINATE--HYDROXYMETHYLGLUTARATE COA-TRANSFERASE"/>
    <property type="match status" value="1"/>
</dbReference>
<dbReference type="InterPro" id="IPR050483">
    <property type="entry name" value="CoA-transferase_III_domain"/>
</dbReference>
<organism evidence="2 3">
    <name type="scientific">Pseudorhodoferax soli</name>
    <dbReference type="NCBI Taxonomy" id="545864"/>
    <lineage>
        <taxon>Bacteria</taxon>
        <taxon>Pseudomonadati</taxon>
        <taxon>Pseudomonadota</taxon>
        <taxon>Betaproteobacteria</taxon>
        <taxon>Burkholderiales</taxon>
        <taxon>Comamonadaceae</taxon>
    </lineage>
</organism>
<dbReference type="InterPro" id="IPR003673">
    <property type="entry name" value="CoA-Trfase_fam_III"/>
</dbReference>
<evidence type="ECO:0000256" key="1">
    <source>
        <dbReference type="ARBA" id="ARBA00022679"/>
    </source>
</evidence>
<accession>A0A368Y846</accession>
<dbReference type="Pfam" id="PF02515">
    <property type="entry name" value="CoA_transf_3"/>
    <property type="match status" value="1"/>
</dbReference>
<protein>
    <submittedName>
        <fullName evidence="2">Crotonobetainyl-CoA:carnitine CoA-transferase CaiB-like acyl-CoA transferase</fullName>
    </submittedName>
</protein>
<dbReference type="InterPro" id="IPR023606">
    <property type="entry name" value="CoA-Trfase_III_dom_1_sf"/>
</dbReference>
<dbReference type="RefSeq" id="WP_114466497.1">
    <property type="nucleotide sequence ID" value="NZ_QPJK01000001.1"/>
</dbReference>
<evidence type="ECO:0000313" key="3">
    <source>
        <dbReference type="Proteomes" id="UP000252884"/>
    </source>
</evidence>
<proteinExistence type="predicted"/>
<dbReference type="GO" id="GO:0008410">
    <property type="term" value="F:CoA-transferase activity"/>
    <property type="evidence" value="ECO:0007669"/>
    <property type="project" value="TreeGrafter"/>
</dbReference>
<comment type="caution">
    <text evidence="2">The sequence shown here is derived from an EMBL/GenBank/DDBJ whole genome shotgun (WGS) entry which is preliminary data.</text>
</comment>
<dbReference type="PANTHER" id="PTHR48207:SF3">
    <property type="entry name" value="SUCCINATE--HYDROXYMETHYLGLUTARATE COA-TRANSFERASE"/>
    <property type="match status" value="1"/>
</dbReference>
<keyword evidence="1 2" id="KW-0808">Transferase</keyword>
<reference evidence="2 3" key="1">
    <citation type="submission" date="2018-07" db="EMBL/GenBank/DDBJ databases">
        <title>Genomic Encyclopedia of Type Strains, Phase IV (KMG-IV): sequencing the most valuable type-strain genomes for metagenomic binning, comparative biology and taxonomic classification.</title>
        <authorList>
            <person name="Goeker M."/>
        </authorList>
    </citation>
    <scope>NUCLEOTIDE SEQUENCE [LARGE SCALE GENOMIC DNA]</scope>
    <source>
        <strain evidence="2 3">DSM 21634</strain>
    </source>
</reference>
<name>A0A368Y846_9BURK</name>
<dbReference type="Gene3D" id="3.30.1540.10">
    <property type="entry name" value="formyl-coa transferase, domain 3"/>
    <property type="match status" value="1"/>
</dbReference>
<dbReference type="OrthoDB" id="5294844at2"/>
<dbReference type="Gene3D" id="3.40.50.10540">
    <property type="entry name" value="Crotonobetainyl-coa:carnitine coa-transferase, domain 1"/>
    <property type="match status" value="1"/>
</dbReference>
<gene>
    <name evidence="2" type="ORF">DES41_1011039</name>
</gene>